<accession>A0A1D2MXF0</accession>
<dbReference type="PANTHER" id="PTHR47668">
    <property type="entry name" value="DIENELACTONE HYDROLASE FAMILY PROTEIN (AFU_ORTHOLOGUE AFUA_6G01940)"/>
    <property type="match status" value="1"/>
</dbReference>
<evidence type="ECO:0000259" key="2">
    <source>
        <dbReference type="Pfam" id="PF01738"/>
    </source>
</evidence>
<protein>
    <submittedName>
        <fullName evidence="3">Putative AIM2 family protein C30D10.14</fullName>
    </submittedName>
</protein>
<reference evidence="3 4" key="1">
    <citation type="journal article" date="2016" name="Genome Biol. Evol.">
        <title>Gene Family Evolution Reflects Adaptation to Soil Environmental Stressors in the Genome of the Collembolan Orchesella cincta.</title>
        <authorList>
            <person name="Faddeeva-Vakhrusheva A."/>
            <person name="Derks M.F."/>
            <person name="Anvar S.Y."/>
            <person name="Agamennone V."/>
            <person name="Suring W."/>
            <person name="Smit S."/>
            <person name="van Straalen N.M."/>
            <person name="Roelofs D."/>
        </authorList>
    </citation>
    <scope>NUCLEOTIDE SEQUENCE [LARGE SCALE GENOMIC DNA]</scope>
    <source>
        <tissue evidence="3">Mixed pool</tissue>
    </source>
</reference>
<dbReference type="Proteomes" id="UP000094527">
    <property type="component" value="Unassembled WGS sequence"/>
</dbReference>
<dbReference type="Gene3D" id="3.40.50.1820">
    <property type="entry name" value="alpha/beta hydrolase"/>
    <property type="match status" value="1"/>
</dbReference>
<dbReference type="AlphaFoldDB" id="A0A1D2MXF0"/>
<dbReference type="PANTHER" id="PTHR47668:SF1">
    <property type="entry name" value="DIENELACTONE HYDROLASE DOMAIN-CONTAINING PROTEIN-RELATED"/>
    <property type="match status" value="1"/>
</dbReference>
<dbReference type="InterPro" id="IPR002925">
    <property type="entry name" value="Dienelactn_hydro"/>
</dbReference>
<feature type="signal peptide" evidence="1">
    <location>
        <begin position="1"/>
        <end position="23"/>
    </location>
</feature>
<dbReference type="Pfam" id="PF01738">
    <property type="entry name" value="DLH"/>
    <property type="match status" value="1"/>
</dbReference>
<proteinExistence type="predicted"/>
<evidence type="ECO:0000256" key="1">
    <source>
        <dbReference type="SAM" id="SignalP"/>
    </source>
</evidence>
<evidence type="ECO:0000313" key="4">
    <source>
        <dbReference type="Proteomes" id="UP000094527"/>
    </source>
</evidence>
<organism evidence="3 4">
    <name type="scientific">Orchesella cincta</name>
    <name type="common">Springtail</name>
    <name type="synonym">Podura cincta</name>
    <dbReference type="NCBI Taxonomy" id="48709"/>
    <lineage>
        <taxon>Eukaryota</taxon>
        <taxon>Metazoa</taxon>
        <taxon>Ecdysozoa</taxon>
        <taxon>Arthropoda</taxon>
        <taxon>Hexapoda</taxon>
        <taxon>Collembola</taxon>
        <taxon>Entomobryomorpha</taxon>
        <taxon>Entomobryoidea</taxon>
        <taxon>Orchesellidae</taxon>
        <taxon>Orchesellinae</taxon>
        <taxon>Orchesella</taxon>
    </lineage>
</organism>
<sequence>MGRENLLFQGLTVLVSIICISHAARIMYDVNVVPEHCLKGKAIEANYTPRGAEYEIGNLTVYESQNREAKRVLIAVYDIFGLSTNMKQVVDSIAELYDFRVVMPDFFRGVYWDENNFPPENPEDMANWLNRNGSWDNIVKWDVMSVINSFQTTQNISEVGIFGMCWGGKVATLAATEIPEIKVAGLVHPASVNNSEADGVKAPMYLLPTANEPDMLPFYEVLKQKFGDNCGHRRFDDMFHGFAGARGDFNNPLNVQRVEEVIDILGIFFNKNLNNS</sequence>
<gene>
    <name evidence="3" type="ORF">Ocin01_08957</name>
</gene>
<dbReference type="OMA" id="YDIFGIW"/>
<dbReference type="EMBL" id="LJIJ01000417">
    <property type="protein sequence ID" value="ODM97710.1"/>
    <property type="molecule type" value="Genomic_DNA"/>
</dbReference>
<comment type="caution">
    <text evidence="3">The sequence shown here is derived from an EMBL/GenBank/DDBJ whole genome shotgun (WGS) entry which is preliminary data.</text>
</comment>
<dbReference type="InterPro" id="IPR029058">
    <property type="entry name" value="AB_hydrolase_fold"/>
</dbReference>
<dbReference type="STRING" id="48709.A0A1D2MXF0"/>
<dbReference type="OrthoDB" id="7772521at2759"/>
<dbReference type="GO" id="GO:0016787">
    <property type="term" value="F:hydrolase activity"/>
    <property type="evidence" value="ECO:0007669"/>
    <property type="project" value="InterPro"/>
</dbReference>
<keyword evidence="1" id="KW-0732">Signal</keyword>
<feature type="domain" description="Dienelactone hydrolase" evidence="2">
    <location>
        <begin position="63"/>
        <end position="247"/>
    </location>
</feature>
<feature type="chain" id="PRO_5008904684" evidence="1">
    <location>
        <begin position="24"/>
        <end position="276"/>
    </location>
</feature>
<keyword evidence="4" id="KW-1185">Reference proteome</keyword>
<dbReference type="SUPFAM" id="SSF53474">
    <property type="entry name" value="alpha/beta-Hydrolases"/>
    <property type="match status" value="1"/>
</dbReference>
<name>A0A1D2MXF0_ORCCI</name>
<evidence type="ECO:0000313" key="3">
    <source>
        <dbReference type="EMBL" id="ODM97710.1"/>
    </source>
</evidence>